<evidence type="ECO:0000313" key="2">
    <source>
        <dbReference type="EMBL" id="KAL1848336.1"/>
    </source>
</evidence>
<keyword evidence="1" id="KW-0812">Transmembrane</keyword>
<feature type="transmembrane region" description="Helical" evidence="1">
    <location>
        <begin position="22"/>
        <end position="41"/>
    </location>
</feature>
<evidence type="ECO:0000313" key="3">
    <source>
        <dbReference type="Proteomes" id="UP001586593"/>
    </source>
</evidence>
<evidence type="ECO:0000256" key="1">
    <source>
        <dbReference type="SAM" id="Phobius"/>
    </source>
</evidence>
<dbReference type="Proteomes" id="UP001586593">
    <property type="component" value="Unassembled WGS sequence"/>
</dbReference>
<organism evidence="2 3">
    <name type="scientific">Phialemonium thermophilum</name>
    <dbReference type="NCBI Taxonomy" id="223376"/>
    <lineage>
        <taxon>Eukaryota</taxon>
        <taxon>Fungi</taxon>
        <taxon>Dikarya</taxon>
        <taxon>Ascomycota</taxon>
        <taxon>Pezizomycotina</taxon>
        <taxon>Sordariomycetes</taxon>
        <taxon>Sordariomycetidae</taxon>
        <taxon>Cephalothecales</taxon>
        <taxon>Cephalothecaceae</taxon>
        <taxon>Phialemonium</taxon>
    </lineage>
</organism>
<keyword evidence="1" id="KW-1133">Transmembrane helix</keyword>
<reference evidence="2 3" key="1">
    <citation type="journal article" date="2024" name="Commun. Biol.">
        <title>Comparative genomic analysis of thermophilic fungi reveals convergent evolutionary adaptations and gene losses.</title>
        <authorList>
            <person name="Steindorff A.S."/>
            <person name="Aguilar-Pontes M.V."/>
            <person name="Robinson A.J."/>
            <person name="Andreopoulos B."/>
            <person name="LaButti K."/>
            <person name="Kuo A."/>
            <person name="Mondo S."/>
            <person name="Riley R."/>
            <person name="Otillar R."/>
            <person name="Haridas S."/>
            <person name="Lipzen A."/>
            <person name="Grimwood J."/>
            <person name="Schmutz J."/>
            <person name="Clum A."/>
            <person name="Reid I.D."/>
            <person name="Moisan M.C."/>
            <person name="Butler G."/>
            <person name="Nguyen T.T.M."/>
            <person name="Dewar K."/>
            <person name="Conant G."/>
            <person name="Drula E."/>
            <person name="Henrissat B."/>
            <person name="Hansel C."/>
            <person name="Singer S."/>
            <person name="Hutchinson M.I."/>
            <person name="de Vries R.P."/>
            <person name="Natvig D.O."/>
            <person name="Powell A.J."/>
            <person name="Tsang A."/>
            <person name="Grigoriev I.V."/>
        </authorList>
    </citation>
    <scope>NUCLEOTIDE SEQUENCE [LARGE SCALE GENOMIC DNA]</scope>
    <source>
        <strain evidence="2 3">ATCC 24622</strain>
    </source>
</reference>
<protein>
    <submittedName>
        <fullName evidence="2">Uncharacterized protein</fullName>
    </submittedName>
</protein>
<sequence>MRDIRPAHGRPLPFIEMRKPPVAQVTGGSVSFFFFFFFSCFKEKQKLHSAAGHSVVCSAKLEVLREQSGLMQGR</sequence>
<comment type="caution">
    <text evidence="2">The sequence shown here is derived from an EMBL/GenBank/DDBJ whole genome shotgun (WGS) entry which is preliminary data.</text>
</comment>
<keyword evidence="3" id="KW-1185">Reference proteome</keyword>
<gene>
    <name evidence="2" type="ORF">VTK73DRAFT_10139</name>
</gene>
<name>A0ABR3VYK9_9PEZI</name>
<proteinExistence type="predicted"/>
<dbReference type="EMBL" id="JAZHXJ010000927">
    <property type="protein sequence ID" value="KAL1848336.1"/>
    <property type="molecule type" value="Genomic_DNA"/>
</dbReference>
<accession>A0ABR3VYK9</accession>
<keyword evidence="1" id="KW-0472">Membrane</keyword>